<dbReference type="GO" id="GO:0016987">
    <property type="term" value="F:sigma factor activity"/>
    <property type="evidence" value="ECO:0007669"/>
    <property type="project" value="UniProtKB-KW"/>
</dbReference>
<keyword evidence="8" id="KW-1185">Reference proteome</keyword>
<dbReference type="PANTHER" id="PTHR43133">
    <property type="entry name" value="RNA POLYMERASE ECF-TYPE SIGMA FACTO"/>
    <property type="match status" value="1"/>
</dbReference>
<reference evidence="7 8" key="1">
    <citation type="submission" date="2020-04" db="EMBL/GenBank/DDBJ databases">
        <title>Zoogloea sp. G-4-1-14 isolated from soil.</title>
        <authorList>
            <person name="Dahal R.H."/>
        </authorList>
    </citation>
    <scope>NUCLEOTIDE SEQUENCE [LARGE SCALE GENOMIC DNA]</scope>
    <source>
        <strain evidence="7 8">G-4-1-14</strain>
    </source>
</reference>
<dbReference type="Gene3D" id="1.10.10.10">
    <property type="entry name" value="Winged helix-like DNA-binding domain superfamily/Winged helix DNA-binding domain"/>
    <property type="match status" value="1"/>
</dbReference>
<dbReference type="InterPro" id="IPR013249">
    <property type="entry name" value="RNA_pol_sigma70_r4_t2"/>
</dbReference>
<organism evidence="7 8">
    <name type="scientific">Zoogloea dura</name>
    <dbReference type="NCBI Taxonomy" id="2728840"/>
    <lineage>
        <taxon>Bacteria</taxon>
        <taxon>Pseudomonadati</taxon>
        <taxon>Pseudomonadota</taxon>
        <taxon>Betaproteobacteria</taxon>
        <taxon>Rhodocyclales</taxon>
        <taxon>Zoogloeaceae</taxon>
        <taxon>Zoogloea</taxon>
    </lineage>
</organism>
<dbReference type="InterPro" id="IPR036388">
    <property type="entry name" value="WH-like_DNA-bd_sf"/>
</dbReference>
<accession>A0A848GAR6</accession>
<evidence type="ECO:0000256" key="2">
    <source>
        <dbReference type="ARBA" id="ARBA00023015"/>
    </source>
</evidence>
<dbReference type="InterPro" id="IPR039425">
    <property type="entry name" value="RNA_pol_sigma-70-like"/>
</dbReference>
<evidence type="ECO:0000256" key="4">
    <source>
        <dbReference type="ARBA" id="ARBA00023163"/>
    </source>
</evidence>
<dbReference type="PANTHER" id="PTHR43133:SF63">
    <property type="entry name" value="RNA POLYMERASE SIGMA FACTOR FECI-RELATED"/>
    <property type="match status" value="1"/>
</dbReference>
<evidence type="ECO:0000313" key="8">
    <source>
        <dbReference type="Proteomes" id="UP000580043"/>
    </source>
</evidence>
<evidence type="ECO:0000259" key="5">
    <source>
        <dbReference type="Pfam" id="PF04542"/>
    </source>
</evidence>
<dbReference type="EMBL" id="JABBGA010000031">
    <property type="protein sequence ID" value="NML28619.1"/>
    <property type="molecule type" value="Genomic_DNA"/>
</dbReference>
<dbReference type="NCBIfam" id="TIGR02937">
    <property type="entry name" value="sigma70-ECF"/>
    <property type="match status" value="1"/>
</dbReference>
<dbReference type="NCBIfam" id="NF007232">
    <property type="entry name" value="PRK09651.1"/>
    <property type="match status" value="1"/>
</dbReference>
<dbReference type="SUPFAM" id="SSF88659">
    <property type="entry name" value="Sigma3 and sigma4 domains of RNA polymerase sigma factors"/>
    <property type="match status" value="1"/>
</dbReference>
<keyword evidence="4" id="KW-0804">Transcription</keyword>
<dbReference type="Pfam" id="PF08281">
    <property type="entry name" value="Sigma70_r4_2"/>
    <property type="match status" value="1"/>
</dbReference>
<name>A0A848GAR6_9RHOO</name>
<feature type="domain" description="RNA polymerase sigma-70 region 2" evidence="5">
    <location>
        <begin position="13"/>
        <end position="78"/>
    </location>
</feature>
<sequence>MNTAASSESVTELYRAHHGWLNGWLRRRLDNASDAADLAQDAFLRIIRARNADAIVEPRHYLATIAKGLVVDLFRRRSLESQYLELLARQPEQEWPSEEARALVIETLMEVDRMLDGLGPRVKETFLLAQCEGLSYPEIAGRVGISLRTVNNYMARAMEHCCLYQLQQGA</sequence>
<gene>
    <name evidence="7" type="ORF">HHL15_22920</name>
</gene>
<keyword evidence="3" id="KW-0731">Sigma factor</keyword>
<dbReference type="SUPFAM" id="SSF88946">
    <property type="entry name" value="Sigma2 domain of RNA polymerase sigma factors"/>
    <property type="match status" value="1"/>
</dbReference>
<dbReference type="InterPro" id="IPR014284">
    <property type="entry name" value="RNA_pol_sigma-70_dom"/>
</dbReference>
<comment type="similarity">
    <text evidence="1">Belongs to the sigma-70 factor family. ECF subfamily.</text>
</comment>
<evidence type="ECO:0000313" key="7">
    <source>
        <dbReference type="EMBL" id="NML28619.1"/>
    </source>
</evidence>
<proteinExistence type="inferred from homology"/>
<evidence type="ECO:0000256" key="3">
    <source>
        <dbReference type="ARBA" id="ARBA00023082"/>
    </source>
</evidence>
<dbReference type="NCBIfam" id="NF009180">
    <property type="entry name" value="PRK12528.1"/>
    <property type="match status" value="1"/>
</dbReference>
<evidence type="ECO:0000259" key="6">
    <source>
        <dbReference type="Pfam" id="PF08281"/>
    </source>
</evidence>
<dbReference type="InterPro" id="IPR013324">
    <property type="entry name" value="RNA_pol_sigma_r3/r4-like"/>
</dbReference>
<protein>
    <submittedName>
        <fullName evidence="7">Sigma-70 family RNA polymerase sigma factor</fullName>
    </submittedName>
</protein>
<dbReference type="RefSeq" id="WP_169148145.1">
    <property type="nucleotide sequence ID" value="NZ_JABBGA010000031.1"/>
</dbReference>
<keyword evidence="2" id="KW-0805">Transcription regulation</keyword>
<dbReference type="InterPro" id="IPR013325">
    <property type="entry name" value="RNA_pol_sigma_r2"/>
</dbReference>
<dbReference type="Gene3D" id="1.10.1740.10">
    <property type="match status" value="1"/>
</dbReference>
<dbReference type="GO" id="GO:0006352">
    <property type="term" value="P:DNA-templated transcription initiation"/>
    <property type="evidence" value="ECO:0007669"/>
    <property type="project" value="InterPro"/>
</dbReference>
<dbReference type="InterPro" id="IPR007627">
    <property type="entry name" value="RNA_pol_sigma70_r2"/>
</dbReference>
<feature type="domain" description="RNA polymerase sigma factor 70 region 4 type 2" evidence="6">
    <location>
        <begin position="109"/>
        <end position="161"/>
    </location>
</feature>
<dbReference type="AlphaFoldDB" id="A0A848GAR6"/>
<dbReference type="GO" id="GO:0003677">
    <property type="term" value="F:DNA binding"/>
    <property type="evidence" value="ECO:0007669"/>
    <property type="project" value="InterPro"/>
</dbReference>
<comment type="caution">
    <text evidence="7">The sequence shown here is derived from an EMBL/GenBank/DDBJ whole genome shotgun (WGS) entry which is preliminary data.</text>
</comment>
<dbReference type="Pfam" id="PF04542">
    <property type="entry name" value="Sigma70_r2"/>
    <property type="match status" value="1"/>
</dbReference>
<dbReference type="Proteomes" id="UP000580043">
    <property type="component" value="Unassembled WGS sequence"/>
</dbReference>
<evidence type="ECO:0000256" key="1">
    <source>
        <dbReference type="ARBA" id="ARBA00010641"/>
    </source>
</evidence>